<name>A0ACC0JWF7_CHOFU</name>
<comment type="caution">
    <text evidence="1">The sequence shown here is derived from an EMBL/GenBank/DDBJ whole genome shotgun (WGS) entry which is preliminary data.</text>
</comment>
<dbReference type="EMBL" id="CM046103">
    <property type="protein sequence ID" value="KAI8428243.1"/>
    <property type="molecule type" value="Genomic_DNA"/>
</dbReference>
<protein>
    <submittedName>
        <fullName evidence="1">Uncharacterized protein</fullName>
    </submittedName>
</protein>
<sequence>MDTDLRARKQVSLEQLKGLLEYLHDHQDLAKGLTRGRRGKLHSVKLWNACAKKLNEKNKDGAVKDGKGWSKYWCDWKYRVRRRALELKAARDSNKPPPDGVSSLSQMEETILDIIGESVVSGVIIKSDPLAEGFSDEESYLADNGEETPVNCGRFLDKIYIHRPRA</sequence>
<gene>
    <name evidence="1" type="ORF">MSG28_002464</name>
</gene>
<reference evidence="1 2" key="1">
    <citation type="journal article" date="2022" name="Genome Biol. Evol.">
        <title>The Spruce Budworm Genome: Reconstructing the Evolutionary History of Antifreeze Proteins.</title>
        <authorList>
            <person name="Beliveau C."/>
            <person name="Gagne P."/>
            <person name="Picq S."/>
            <person name="Vernygora O."/>
            <person name="Keeling C.I."/>
            <person name="Pinkney K."/>
            <person name="Doucet D."/>
            <person name="Wen F."/>
            <person name="Johnston J.S."/>
            <person name="Maaroufi H."/>
            <person name="Boyle B."/>
            <person name="Laroche J."/>
            <person name="Dewar K."/>
            <person name="Juretic N."/>
            <person name="Blackburn G."/>
            <person name="Nisole A."/>
            <person name="Brunet B."/>
            <person name="Brandao M."/>
            <person name="Lumley L."/>
            <person name="Duan J."/>
            <person name="Quan G."/>
            <person name="Lucarotti C.J."/>
            <person name="Roe A.D."/>
            <person name="Sperling F.A.H."/>
            <person name="Levesque R.C."/>
            <person name="Cusson M."/>
        </authorList>
    </citation>
    <scope>NUCLEOTIDE SEQUENCE [LARGE SCALE GENOMIC DNA]</scope>
    <source>
        <strain evidence="1">Glfc:IPQL:Cfum</strain>
    </source>
</reference>
<dbReference type="Proteomes" id="UP001064048">
    <property type="component" value="Chromosome 3"/>
</dbReference>
<proteinExistence type="predicted"/>
<evidence type="ECO:0000313" key="2">
    <source>
        <dbReference type="Proteomes" id="UP001064048"/>
    </source>
</evidence>
<organism evidence="1 2">
    <name type="scientific">Choristoneura fumiferana</name>
    <name type="common">Spruce budworm moth</name>
    <name type="synonym">Archips fumiferana</name>
    <dbReference type="NCBI Taxonomy" id="7141"/>
    <lineage>
        <taxon>Eukaryota</taxon>
        <taxon>Metazoa</taxon>
        <taxon>Ecdysozoa</taxon>
        <taxon>Arthropoda</taxon>
        <taxon>Hexapoda</taxon>
        <taxon>Insecta</taxon>
        <taxon>Pterygota</taxon>
        <taxon>Neoptera</taxon>
        <taxon>Endopterygota</taxon>
        <taxon>Lepidoptera</taxon>
        <taxon>Glossata</taxon>
        <taxon>Ditrysia</taxon>
        <taxon>Tortricoidea</taxon>
        <taxon>Tortricidae</taxon>
        <taxon>Tortricinae</taxon>
        <taxon>Choristoneura</taxon>
    </lineage>
</organism>
<accession>A0ACC0JWF7</accession>
<evidence type="ECO:0000313" key="1">
    <source>
        <dbReference type="EMBL" id="KAI8428243.1"/>
    </source>
</evidence>
<keyword evidence="2" id="KW-1185">Reference proteome</keyword>